<dbReference type="SUPFAM" id="SSF81606">
    <property type="entry name" value="PP2C-like"/>
    <property type="match status" value="1"/>
</dbReference>
<protein>
    <submittedName>
        <fullName evidence="2">Protein phosphatase 2C domain-containing protein</fullName>
    </submittedName>
</protein>
<organism evidence="2 3">
    <name type="scientific">Acinetobacter terrae</name>
    <dbReference type="NCBI Taxonomy" id="2731247"/>
    <lineage>
        <taxon>Bacteria</taxon>
        <taxon>Pseudomonadati</taxon>
        <taxon>Pseudomonadota</taxon>
        <taxon>Gammaproteobacteria</taxon>
        <taxon>Moraxellales</taxon>
        <taxon>Moraxellaceae</taxon>
        <taxon>Acinetobacter</taxon>
        <taxon>Acinetobacter Taxon 24</taxon>
    </lineage>
</organism>
<sequence length="237" mass="27331">MQNQIWKSLAISQIGPRHIRENSPNQDAVIAKKFVWGDVISVADGVGSRSLSQIGSVQACIATMKLAQYLSKHELSTQQQILYLFHAYWLSLLGDNRIEECSTTCLFAIRLNHKIYIAMLGDGLIAILKKDKAIHFIEQQDLDGFANMTFSLGEKFNREHWKFLVVDEDEVDMICLCTDGISEDIQLTQRENFFRDLYGIYQGQIIRKIKSDIRRWLKNWGVKNHHDDKSIAILMRL</sequence>
<accession>A0A8E4FC73</accession>
<dbReference type="AlphaFoldDB" id="A0A8E4FC73"/>
<dbReference type="InterPro" id="IPR001932">
    <property type="entry name" value="PPM-type_phosphatase-like_dom"/>
</dbReference>
<reference evidence="2 3" key="1">
    <citation type="submission" date="2020-04" db="EMBL/GenBank/DDBJ databases">
        <title>Acinetobacter Taxon 24.</title>
        <authorList>
            <person name="Nemec A."/>
            <person name="Radolfova-Krizova L."/>
            <person name="Higgins P.G."/>
            <person name="Spanelova P."/>
        </authorList>
    </citation>
    <scope>NUCLEOTIDE SEQUENCE [LARGE SCALE GENOMIC DNA]</scope>
    <source>
        <strain evidence="2 3">ANC 4280</strain>
    </source>
</reference>
<comment type="caution">
    <text evidence="2">The sequence shown here is derived from an EMBL/GenBank/DDBJ whole genome shotgun (WGS) entry which is preliminary data.</text>
</comment>
<evidence type="ECO:0000259" key="1">
    <source>
        <dbReference type="SMART" id="SM00332"/>
    </source>
</evidence>
<dbReference type="Pfam" id="PF13672">
    <property type="entry name" value="PP2C_2"/>
    <property type="match status" value="1"/>
</dbReference>
<dbReference type="Gene3D" id="3.60.40.10">
    <property type="entry name" value="PPM-type phosphatase domain"/>
    <property type="match status" value="1"/>
</dbReference>
<name>A0A8E4FC73_9GAMM</name>
<dbReference type="SMART" id="SM00332">
    <property type="entry name" value="PP2Cc"/>
    <property type="match status" value="1"/>
</dbReference>
<dbReference type="InterPro" id="IPR036457">
    <property type="entry name" value="PPM-type-like_dom_sf"/>
</dbReference>
<dbReference type="RefSeq" id="WP_171534041.1">
    <property type="nucleotide sequence ID" value="NZ_JABERH010000013.1"/>
</dbReference>
<proteinExistence type="predicted"/>
<dbReference type="EMBL" id="JABERH010000013">
    <property type="protein sequence ID" value="NNH37997.1"/>
    <property type="molecule type" value="Genomic_DNA"/>
</dbReference>
<evidence type="ECO:0000313" key="3">
    <source>
        <dbReference type="Proteomes" id="UP000532147"/>
    </source>
</evidence>
<feature type="domain" description="PPM-type phosphatase" evidence="1">
    <location>
        <begin position="7"/>
        <end position="234"/>
    </location>
</feature>
<dbReference type="Proteomes" id="UP000532147">
    <property type="component" value="Unassembled WGS sequence"/>
</dbReference>
<gene>
    <name evidence="2" type="ORF">HLH11_04875</name>
</gene>
<evidence type="ECO:0000313" key="2">
    <source>
        <dbReference type="EMBL" id="NNH37997.1"/>
    </source>
</evidence>